<dbReference type="PANTHER" id="PTHR30327:SF1">
    <property type="entry name" value="UPF0301 PROTEIN YQGE"/>
    <property type="match status" value="1"/>
</dbReference>
<dbReference type="NCBIfam" id="NF001270">
    <property type="entry name" value="PRK00228.2-2"/>
    <property type="match status" value="1"/>
</dbReference>
<reference evidence="2" key="1">
    <citation type="submission" date="2020-11" db="EMBL/GenBank/DDBJ databases">
        <title>Nocardioides sp. CBS4Y-1, whole genome shotgun sequence.</title>
        <authorList>
            <person name="Tuo L."/>
        </authorList>
    </citation>
    <scope>NUCLEOTIDE SEQUENCE</scope>
    <source>
        <strain evidence="2">CBS4Y-1</strain>
    </source>
</reference>
<dbReference type="EMBL" id="JADIVZ010000001">
    <property type="protein sequence ID" value="MBF4160070.1"/>
    <property type="molecule type" value="Genomic_DNA"/>
</dbReference>
<dbReference type="RefSeq" id="WP_194501347.1">
    <property type="nucleotide sequence ID" value="NZ_JADIVZ010000001.1"/>
</dbReference>
<organism evidence="2 3">
    <name type="scientific">Nocardioides acrostichi</name>
    <dbReference type="NCBI Taxonomy" id="2784339"/>
    <lineage>
        <taxon>Bacteria</taxon>
        <taxon>Bacillati</taxon>
        <taxon>Actinomycetota</taxon>
        <taxon>Actinomycetes</taxon>
        <taxon>Propionibacteriales</taxon>
        <taxon>Nocardioidaceae</taxon>
        <taxon>Nocardioides</taxon>
    </lineage>
</organism>
<sequence length="187" mass="19018">MNALAPGMLLVATAALTDPNFADTVVLLLDVGDDGAVGVVLNRPTGVAVDDVLDGWGSVVAEPVVLFHGGPVGLEGALAVAQVPLTGDAAAGAGLRPISPGLALVDLDQSCEALAGRVTALRIFAGYAGWSAGQLEDEVEQGAWYVVSSRAGDLAREDTSGLARDVLRRQPGELAWVATRPVDPGLN</sequence>
<dbReference type="SUPFAM" id="SSF143456">
    <property type="entry name" value="VC0467-like"/>
    <property type="match status" value="1"/>
</dbReference>
<dbReference type="Pfam" id="PF02622">
    <property type="entry name" value="DUF179"/>
    <property type="match status" value="1"/>
</dbReference>
<dbReference type="Proteomes" id="UP000656804">
    <property type="component" value="Unassembled WGS sequence"/>
</dbReference>
<keyword evidence="3" id="KW-1185">Reference proteome</keyword>
<evidence type="ECO:0000313" key="3">
    <source>
        <dbReference type="Proteomes" id="UP000656804"/>
    </source>
</evidence>
<proteinExistence type="inferred from homology"/>
<comment type="similarity">
    <text evidence="1">Belongs to the UPF0301 (AlgH) family.</text>
</comment>
<protein>
    <submittedName>
        <fullName evidence="2">YqgE/AlgH family protein</fullName>
    </submittedName>
</protein>
<accession>A0A930Y4D3</accession>
<dbReference type="InterPro" id="IPR003774">
    <property type="entry name" value="AlgH-like"/>
</dbReference>
<name>A0A930Y4D3_9ACTN</name>
<dbReference type="PANTHER" id="PTHR30327">
    <property type="entry name" value="UNCHARACTERIZED PROTEIN YQGE"/>
    <property type="match status" value="1"/>
</dbReference>
<evidence type="ECO:0000313" key="2">
    <source>
        <dbReference type="EMBL" id="MBF4160070.1"/>
    </source>
</evidence>
<gene>
    <name evidence="2" type="ORF">ISG29_00075</name>
</gene>
<dbReference type="AlphaFoldDB" id="A0A930Y4D3"/>
<dbReference type="Gene3D" id="3.40.1740.10">
    <property type="entry name" value="VC0467-like"/>
    <property type="match status" value="1"/>
</dbReference>
<evidence type="ECO:0000256" key="1">
    <source>
        <dbReference type="ARBA" id="ARBA00009600"/>
    </source>
</evidence>
<comment type="caution">
    <text evidence="2">The sequence shown here is derived from an EMBL/GenBank/DDBJ whole genome shotgun (WGS) entry which is preliminary data.</text>
</comment>
<dbReference type="GO" id="GO:0005829">
    <property type="term" value="C:cytosol"/>
    <property type="evidence" value="ECO:0007669"/>
    <property type="project" value="TreeGrafter"/>
</dbReference>